<evidence type="ECO:0000256" key="1">
    <source>
        <dbReference type="SAM" id="SignalP"/>
    </source>
</evidence>
<organism evidence="2 3">
    <name type="scientific">Phaeomoniella chlamydospora</name>
    <name type="common">Phaeoacremonium chlamydosporum</name>
    <dbReference type="NCBI Taxonomy" id="158046"/>
    <lineage>
        <taxon>Eukaryota</taxon>
        <taxon>Fungi</taxon>
        <taxon>Dikarya</taxon>
        <taxon>Ascomycota</taxon>
        <taxon>Pezizomycotina</taxon>
        <taxon>Eurotiomycetes</taxon>
        <taxon>Chaetothyriomycetidae</taxon>
        <taxon>Phaeomoniellales</taxon>
        <taxon>Phaeomoniellaceae</taxon>
        <taxon>Phaeomoniella</taxon>
    </lineage>
</organism>
<protein>
    <submittedName>
        <fullName evidence="2">Uncharacterized protein</fullName>
    </submittedName>
</protein>
<evidence type="ECO:0000313" key="2">
    <source>
        <dbReference type="EMBL" id="KKY20222.1"/>
    </source>
</evidence>
<reference evidence="2 3" key="1">
    <citation type="submission" date="2015-05" db="EMBL/GenBank/DDBJ databases">
        <title>Distinctive expansion of gene families associated with plant cell wall degradation and secondary metabolism in the genomes of grapevine trunk pathogens.</title>
        <authorList>
            <person name="Lawrence D.P."/>
            <person name="Travadon R."/>
            <person name="Rolshausen P.E."/>
            <person name="Baumgartner K."/>
        </authorList>
    </citation>
    <scope>NUCLEOTIDE SEQUENCE [LARGE SCALE GENOMIC DNA]</scope>
    <source>
        <strain evidence="2">UCRPC4</strain>
    </source>
</reference>
<reference evidence="2 3" key="2">
    <citation type="submission" date="2015-05" db="EMBL/GenBank/DDBJ databases">
        <authorList>
            <person name="Morales-Cruz A."/>
            <person name="Amrine K.C."/>
            <person name="Cantu D."/>
        </authorList>
    </citation>
    <scope>NUCLEOTIDE SEQUENCE [LARGE SCALE GENOMIC DNA]</scope>
    <source>
        <strain evidence="2">UCRPC4</strain>
    </source>
</reference>
<dbReference type="Proteomes" id="UP000053317">
    <property type="component" value="Unassembled WGS sequence"/>
</dbReference>
<name>A0A0G2EB72_PHACM</name>
<feature type="signal peptide" evidence="1">
    <location>
        <begin position="1"/>
        <end position="18"/>
    </location>
</feature>
<dbReference type="OrthoDB" id="2890403at2759"/>
<keyword evidence="1" id="KW-0732">Signal</keyword>
<dbReference type="EMBL" id="LCWF01000099">
    <property type="protein sequence ID" value="KKY20222.1"/>
    <property type="molecule type" value="Genomic_DNA"/>
</dbReference>
<gene>
    <name evidence="2" type="ORF">UCRPC4_g04211</name>
</gene>
<proteinExistence type="predicted"/>
<dbReference type="AlphaFoldDB" id="A0A0G2EB72"/>
<feature type="chain" id="PRO_5002543627" evidence="1">
    <location>
        <begin position="19"/>
        <end position="590"/>
    </location>
</feature>
<comment type="caution">
    <text evidence="2">The sequence shown here is derived from an EMBL/GenBank/DDBJ whole genome shotgun (WGS) entry which is preliminary data.</text>
</comment>
<evidence type="ECO:0000313" key="3">
    <source>
        <dbReference type="Proteomes" id="UP000053317"/>
    </source>
</evidence>
<accession>A0A0G2EB72</accession>
<keyword evidence="3" id="KW-1185">Reference proteome</keyword>
<sequence length="590" mass="60983">MYFRAAIGAATLWSFAHAQLSALENYVDSVDLGFDFNPVKEAYWTSLPRHRRTPFSVSPDGTSAYLAYLDNSGSDVHVIEVDPTDFTAKGTPVTVSGGEEAGGLVAQNDGFALLTNVAVTTGTNIPPSGTPVPVIVRYTDGEETWRTFVGGPGVHEADGLSMSPDMNGDLVYSDAAGLYGAYFVITDYTGDASGHYGDSIQYVDDSGTLETISGASSSWGCSHNTGIAFESADAAPFASICAEDQGNIWLNTNNGGMSLSGSKISGENTTNGASGEPMGGMSGSYSSLALFPGGGTEYIFAWRTRGCVDLTENTWMGDGYTQCKPRQMNGNVAVSLMTDKETLKGEQAISTVGATDGDTQLTLITSGTETDHSNVHVATFDSANALVTWEEIADPTCELAAFGCSGTFSGAKYQLVDNNGNTAGDAISSMDTFVAGDIVNIGNKLCWPYVNMTWDLSLPVGGGLPTTTVSKMSFACIGLEGSSNSSSTSTSSSASVTVSTAAAVVAASSSTGSATTTTAAAVELTSSAETSSTTQVSSAVQSTTTLEPTSLTSLVTSTSAPAVSSTQIIPTTLQTVSTSTRRRCHKAHSR</sequence>